<keyword evidence="8 11" id="KW-0143">Chaperone</keyword>
<evidence type="ECO:0000256" key="1">
    <source>
        <dbReference type="ARBA" id="ARBA00022490"/>
    </source>
</evidence>
<dbReference type="CDD" id="cd10747">
    <property type="entry name" value="DnaJ_C"/>
    <property type="match status" value="1"/>
</dbReference>
<dbReference type="GO" id="GO:0042026">
    <property type="term" value="P:protein refolding"/>
    <property type="evidence" value="ECO:0007669"/>
    <property type="project" value="TreeGrafter"/>
</dbReference>
<feature type="binding site" evidence="11">
    <location>
        <position position="186"/>
    </location>
    <ligand>
        <name>Zn(2+)</name>
        <dbReference type="ChEBI" id="CHEBI:29105"/>
        <label>1</label>
    </ligand>
</feature>
<evidence type="ECO:0000256" key="9">
    <source>
        <dbReference type="ARBA" id="ARBA00061004"/>
    </source>
</evidence>
<dbReference type="InterPro" id="IPR012724">
    <property type="entry name" value="DnaJ"/>
</dbReference>
<keyword evidence="6 11" id="KW-0862">Zinc</keyword>
<name>A0A6L7EVJ7_9ACTN</name>
<sequence>MAANDGFRPEWAQKDFYAVLGVKKDAAIADIKKAYRKLARENHPDSNPGDTAKHERFKAVAEAYDVLGDTEKRKKYDEMRSLYGSGGFRGGFGGSGGGGGFGGGGFNLDDLLRDRGGAGGAGAGGPGVGDLFGDLFGGFGRGGRSSQPRPQKGADAETTATISFDDALEGVTISLRLTSDAPCPDCNGTGGKPGTKPRICPECEGAGYVASTAGGGFSLNETCPRCGGRQLIYDEPCPTCKGSGHGMSARTIQARIPAGVKDGQRIRLKGKGSSGSSGGPAGDLFVTVKVTPHRLFGRKDDNLTLEVPISFDEAALGADVRIPTRGGNPVTVKVPPGTPSGRTFRVRGKGARRKDGTYGDLLATVLVHVPGTLDPAAREAVEAYRAATADRPLRANLFEEARS</sequence>
<dbReference type="Pfam" id="PF00684">
    <property type="entry name" value="DnaJ_CXXCXGXG"/>
    <property type="match status" value="1"/>
</dbReference>
<proteinExistence type="inferred from homology"/>
<dbReference type="InterPro" id="IPR001305">
    <property type="entry name" value="HSP_DnaJ_Cys-rich_dom"/>
</dbReference>
<dbReference type="SUPFAM" id="SSF46565">
    <property type="entry name" value="Chaperone J-domain"/>
    <property type="match status" value="1"/>
</dbReference>
<dbReference type="GO" id="GO:0005737">
    <property type="term" value="C:cytoplasm"/>
    <property type="evidence" value="ECO:0007669"/>
    <property type="project" value="UniProtKB-SubCell"/>
</dbReference>
<dbReference type="PRINTS" id="PR00625">
    <property type="entry name" value="JDOMAIN"/>
</dbReference>
<keyword evidence="4 11" id="KW-0677">Repeat</keyword>
<dbReference type="PROSITE" id="PS50076">
    <property type="entry name" value="DNAJ_2"/>
    <property type="match status" value="1"/>
</dbReference>
<accession>A0A6L7EVJ7</accession>
<feature type="binding site" evidence="11">
    <location>
        <position position="203"/>
    </location>
    <ligand>
        <name>Zn(2+)</name>
        <dbReference type="ChEBI" id="CHEBI:29105"/>
        <label>2</label>
    </ligand>
</feature>
<dbReference type="GO" id="GO:0009408">
    <property type="term" value="P:response to heat"/>
    <property type="evidence" value="ECO:0007669"/>
    <property type="project" value="InterPro"/>
</dbReference>
<feature type="binding site" evidence="11">
    <location>
        <position position="237"/>
    </location>
    <ligand>
        <name>Zn(2+)</name>
        <dbReference type="ChEBI" id="CHEBI:29105"/>
        <label>1</label>
    </ligand>
</feature>
<evidence type="ECO:0000256" key="8">
    <source>
        <dbReference type="ARBA" id="ARBA00023186"/>
    </source>
</evidence>
<dbReference type="Gene3D" id="1.10.287.110">
    <property type="entry name" value="DnaJ domain"/>
    <property type="match status" value="1"/>
</dbReference>
<evidence type="ECO:0000256" key="3">
    <source>
        <dbReference type="ARBA" id="ARBA00022723"/>
    </source>
</evidence>
<dbReference type="SUPFAM" id="SSF49493">
    <property type="entry name" value="HSP40/DnaJ peptide-binding domain"/>
    <property type="match status" value="2"/>
</dbReference>
<feature type="domain" description="CR-type" evidence="14">
    <location>
        <begin position="170"/>
        <end position="249"/>
    </location>
</feature>
<dbReference type="CDD" id="cd10719">
    <property type="entry name" value="DnaJ_zf"/>
    <property type="match status" value="1"/>
</dbReference>
<dbReference type="RefSeq" id="WP_160877489.1">
    <property type="nucleotide sequence ID" value="NZ_WUEK01000005.1"/>
</dbReference>
<dbReference type="InterPro" id="IPR036869">
    <property type="entry name" value="J_dom_sf"/>
</dbReference>
<feature type="zinc finger region" description="CR-type" evidence="12">
    <location>
        <begin position="170"/>
        <end position="249"/>
    </location>
</feature>
<dbReference type="SUPFAM" id="SSF57938">
    <property type="entry name" value="DnaJ/Hsp40 cysteine-rich domain"/>
    <property type="match status" value="1"/>
</dbReference>
<dbReference type="InterPro" id="IPR002939">
    <property type="entry name" value="DnaJ_C"/>
</dbReference>
<feature type="binding site" evidence="11">
    <location>
        <position position="240"/>
    </location>
    <ligand>
        <name>Zn(2+)</name>
        <dbReference type="ChEBI" id="CHEBI:29105"/>
        <label>1</label>
    </ligand>
</feature>
<keyword evidence="2 11" id="KW-0235">DNA replication</keyword>
<keyword evidence="1 11" id="KW-0963">Cytoplasm</keyword>
<dbReference type="Gene3D" id="2.60.260.20">
    <property type="entry name" value="Urease metallochaperone UreE, N-terminal domain"/>
    <property type="match status" value="2"/>
</dbReference>
<comment type="subunit">
    <text evidence="11">Homodimer.</text>
</comment>
<keyword evidence="7 11" id="KW-0346">Stress response</keyword>
<evidence type="ECO:0000313" key="16">
    <source>
        <dbReference type="Proteomes" id="UP000473325"/>
    </source>
</evidence>
<dbReference type="Pfam" id="PF01556">
    <property type="entry name" value="DnaJ_C"/>
    <property type="match status" value="1"/>
</dbReference>
<evidence type="ECO:0000313" key="15">
    <source>
        <dbReference type="EMBL" id="MXG89726.1"/>
    </source>
</evidence>
<dbReference type="GO" id="GO:0008270">
    <property type="term" value="F:zinc ion binding"/>
    <property type="evidence" value="ECO:0007669"/>
    <property type="project" value="UniProtKB-UniRule"/>
</dbReference>
<dbReference type="Proteomes" id="UP000473325">
    <property type="component" value="Unassembled WGS sequence"/>
</dbReference>
<dbReference type="SMART" id="SM00271">
    <property type="entry name" value="DnaJ"/>
    <property type="match status" value="1"/>
</dbReference>
<dbReference type="PANTHER" id="PTHR43096:SF54">
    <property type="entry name" value="CHAPERONE PROTEIN DNAJ 1"/>
    <property type="match status" value="1"/>
</dbReference>
<evidence type="ECO:0000259" key="14">
    <source>
        <dbReference type="PROSITE" id="PS51188"/>
    </source>
</evidence>
<evidence type="ECO:0000256" key="11">
    <source>
        <dbReference type="HAMAP-Rule" id="MF_01152"/>
    </source>
</evidence>
<dbReference type="InterPro" id="IPR008971">
    <property type="entry name" value="HSP40/DnaJ_pept-bd"/>
</dbReference>
<comment type="similarity">
    <text evidence="9 11">Belongs to the DnaJ family.</text>
</comment>
<feature type="binding site" evidence="11">
    <location>
        <position position="183"/>
    </location>
    <ligand>
        <name>Zn(2+)</name>
        <dbReference type="ChEBI" id="CHEBI:29105"/>
        <label>1</label>
    </ligand>
</feature>
<comment type="function">
    <text evidence="11">Participates actively in the response to hyperosmotic and heat shock by preventing the aggregation of stress-denatured proteins and by disaggregating proteins, also in an autonomous, DnaK-independent fashion. Unfolded proteins bind initially to DnaJ; upon interaction with the DnaJ-bound protein, DnaK hydrolyzes its bound ATP, resulting in the formation of a stable complex. GrpE releases ADP from DnaK; ATP binding to DnaK triggers the release of the substrate protein, thus completing the reaction cycle. Several rounds of ATP-dependent interactions between DnaJ, DnaK and GrpE are required for fully efficient folding. Also involved, together with DnaK and GrpE, in the DNA replication of plasmids through activation of initiation proteins.</text>
</comment>
<evidence type="ECO:0000259" key="13">
    <source>
        <dbReference type="PROSITE" id="PS50076"/>
    </source>
</evidence>
<comment type="domain">
    <text evidence="11">The J domain is necessary and sufficient to stimulate DnaK ATPase activity. Zinc center 1 plays an important role in the autonomous, DnaK-independent chaperone activity of DnaJ. Zinc center 2 is essential for interaction with DnaK and for DnaJ activity.</text>
</comment>
<feature type="domain" description="J" evidence="13">
    <location>
        <begin position="15"/>
        <end position="80"/>
    </location>
</feature>
<dbReference type="GO" id="GO:0006260">
    <property type="term" value="P:DNA replication"/>
    <property type="evidence" value="ECO:0007669"/>
    <property type="project" value="UniProtKB-KW"/>
</dbReference>
<dbReference type="FunFam" id="2.10.230.10:FF:000002">
    <property type="entry name" value="Molecular chaperone DnaJ"/>
    <property type="match status" value="1"/>
</dbReference>
<evidence type="ECO:0000256" key="4">
    <source>
        <dbReference type="ARBA" id="ARBA00022737"/>
    </source>
</evidence>
<dbReference type="Pfam" id="PF00226">
    <property type="entry name" value="DnaJ"/>
    <property type="match status" value="1"/>
</dbReference>
<dbReference type="PROSITE" id="PS51188">
    <property type="entry name" value="ZF_CR"/>
    <property type="match status" value="1"/>
</dbReference>
<comment type="caution">
    <text evidence="15">The sequence shown here is derived from an EMBL/GenBank/DDBJ whole genome shotgun (WGS) entry which is preliminary data.</text>
</comment>
<dbReference type="PANTHER" id="PTHR43096">
    <property type="entry name" value="DNAJ HOMOLOG 1, MITOCHONDRIAL-RELATED"/>
    <property type="match status" value="1"/>
</dbReference>
<protein>
    <recommendedName>
        <fullName evidence="10 11">Chaperone protein DnaJ</fullName>
    </recommendedName>
</protein>
<evidence type="ECO:0000256" key="6">
    <source>
        <dbReference type="ARBA" id="ARBA00022833"/>
    </source>
</evidence>
<dbReference type="InterPro" id="IPR001623">
    <property type="entry name" value="DnaJ_domain"/>
</dbReference>
<keyword evidence="16" id="KW-1185">Reference proteome</keyword>
<evidence type="ECO:0000256" key="10">
    <source>
        <dbReference type="ARBA" id="ARBA00067609"/>
    </source>
</evidence>
<evidence type="ECO:0000256" key="12">
    <source>
        <dbReference type="PROSITE-ProRule" id="PRU00546"/>
    </source>
</evidence>
<dbReference type="InterPro" id="IPR036410">
    <property type="entry name" value="HSP_DnaJ_Cys-rich_dom_sf"/>
</dbReference>
<dbReference type="GO" id="GO:0005524">
    <property type="term" value="F:ATP binding"/>
    <property type="evidence" value="ECO:0007669"/>
    <property type="project" value="InterPro"/>
</dbReference>
<feature type="binding site" evidence="11">
    <location>
        <position position="226"/>
    </location>
    <ligand>
        <name>Zn(2+)</name>
        <dbReference type="ChEBI" id="CHEBI:29105"/>
        <label>2</label>
    </ligand>
</feature>
<gene>
    <name evidence="11" type="primary">dnaJ</name>
    <name evidence="15" type="ORF">GRQ65_09205</name>
</gene>
<feature type="binding site" evidence="11">
    <location>
        <position position="200"/>
    </location>
    <ligand>
        <name>Zn(2+)</name>
        <dbReference type="ChEBI" id="CHEBI:29105"/>
        <label>2</label>
    </ligand>
</feature>
<dbReference type="AlphaFoldDB" id="A0A6L7EVJ7"/>
<dbReference type="GO" id="GO:0051082">
    <property type="term" value="F:unfolded protein binding"/>
    <property type="evidence" value="ECO:0007669"/>
    <property type="project" value="UniProtKB-UniRule"/>
</dbReference>
<dbReference type="EMBL" id="WUEK01000005">
    <property type="protein sequence ID" value="MXG89726.1"/>
    <property type="molecule type" value="Genomic_DNA"/>
</dbReference>
<dbReference type="Gene3D" id="2.10.230.10">
    <property type="entry name" value="Heat shock protein DnaJ, cysteine-rich domain"/>
    <property type="match status" value="1"/>
</dbReference>
<comment type="caution">
    <text evidence="11">Lacks conserved residue(s) required for the propagation of feature annotation.</text>
</comment>
<comment type="subcellular location">
    <subcellularLocation>
        <location evidence="11">Cytoplasm</location>
    </subcellularLocation>
</comment>
<feature type="binding site" evidence="11">
    <location>
        <position position="223"/>
    </location>
    <ligand>
        <name>Zn(2+)</name>
        <dbReference type="ChEBI" id="CHEBI:29105"/>
        <label>2</label>
    </ligand>
</feature>
<dbReference type="CDD" id="cd06257">
    <property type="entry name" value="DnaJ"/>
    <property type="match status" value="1"/>
</dbReference>
<comment type="cofactor">
    <cofactor evidence="11">
        <name>Zn(2+)</name>
        <dbReference type="ChEBI" id="CHEBI:29105"/>
    </cofactor>
    <text evidence="11">Binds 2 Zn(2+) ions per monomer.</text>
</comment>
<dbReference type="FunFam" id="2.60.260.20:FF:000013">
    <property type="entry name" value="DnaJ subfamily B member 11"/>
    <property type="match status" value="1"/>
</dbReference>
<evidence type="ECO:0000256" key="5">
    <source>
        <dbReference type="ARBA" id="ARBA00022771"/>
    </source>
</evidence>
<keyword evidence="3 11" id="KW-0479">Metal-binding</keyword>
<evidence type="ECO:0000256" key="2">
    <source>
        <dbReference type="ARBA" id="ARBA00022705"/>
    </source>
</evidence>
<dbReference type="HAMAP" id="MF_01152">
    <property type="entry name" value="DnaJ"/>
    <property type="match status" value="1"/>
</dbReference>
<dbReference type="InterPro" id="IPR018253">
    <property type="entry name" value="DnaJ_domain_CS"/>
</dbReference>
<dbReference type="GO" id="GO:0031072">
    <property type="term" value="F:heat shock protein binding"/>
    <property type="evidence" value="ECO:0007669"/>
    <property type="project" value="InterPro"/>
</dbReference>
<organism evidence="15 16">
    <name type="scientific">Nocardioides flavescens</name>
    <dbReference type="NCBI Taxonomy" id="2691959"/>
    <lineage>
        <taxon>Bacteria</taxon>
        <taxon>Bacillati</taxon>
        <taxon>Actinomycetota</taxon>
        <taxon>Actinomycetes</taxon>
        <taxon>Propionibacteriales</taxon>
        <taxon>Nocardioidaceae</taxon>
        <taxon>Nocardioides</taxon>
    </lineage>
</organism>
<evidence type="ECO:0000256" key="7">
    <source>
        <dbReference type="ARBA" id="ARBA00023016"/>
    </source>
</evidence>
<reference evidence="15 16" key="1">
    <citation type="submission" date="2019-12" db="EMBL/GenBank/DDBJ databases">
        <authorList>
            <person name="Kun Z."/>
        </authorList>
    </citation>
    <scope>NUCLEOTIDE SEQUENCE [LARGE SCALE GENOMIC DNA]</scope>
    <source>
        <strain evidence="15 16">YIM 123512</strain>
    </source>
</reference>
<keyword evidence="5 11" id="KW-0863">Zinc-finger</keyword>
<dbReference type="PROSITE" id="PS00636">
    <property type="entry name" value="DNAJ_1"/>
    <property type="match status" value="1"/>
</dbReference>